<dbReference type="EMBL" id="DTBH01000157">
    <property type="protein sequence ID" value="HGQ77768.1"/>
    <property type="molecule type" value="Genomic_DNA"/>
</dbReference>
<dbReference type="AlphaFoldDB" id="A0A7V4CP77"/>
<organism evidence="1">
    <name type="scientific">Fervidobacterium pennivorans</name>
    <dbReference type="NCBI Taxonomy" id="93466"/>
    <lineage>
        <taxon>Bacteria</taxon>
        <taxon>Thermotogati</taxon>
        <taxon>Thermotogota</taxon>
        <taxon>Thermotogae</taxon>
        <taxon>Thermotogales</taxon>
        <taxon>Fervidobacteriaceae</taxon>
        <taxon>Fervidobacterium</taxon>
    </lineage>
</organism>
<comment type="caution">
    <text evidence="1">The sequence shown here is derived from an EMBL/GenBank/DDBJ whole genome shotgun (WGS) entry which is preliminary data.</text>
</comment>
<accession>A0A7V4CP77</accession>
<name>A0A7V4CP77_FERPE</name>
<proteinExistence type="predicted"/>
<protein>
    <submittedName>
        <fullName evidence="1">Uncharacterized protein</fullName>
    </submittedName>
</protein>
<reference evidence="1" key="1">
    <citation type="journal article" date="2020" name="mSystems">
        <title>Genome- and Community-Level Interaction Insights into Carbon Utilization and Element Cycling Functions of Hydrothermarchaeota in Hydrothermal Sediment.</title>
        <authorList>
            <person name="Zhou Z."/>
            <person name="Liu Y."/>
            <person name="Xu W."/>
            <person name="Pan J."/>
            <person name="Luo Z.H."/>
            <person name="Li M."/>
        </authorList>
    </citation>
    <scope>NUCLEOTIDE SEQUENCE [LARGE SCALE GENOMIC DNA]</scope>
    <source>
        <strain evidence="1">SpSt-640</strain>
    </source>
</reference>
<evidence type="ECO:0000313" key="1">
    <source>
        <dbReference type="EMBL" id="HGQ77768.1"/>
    </source>
</evidence>
<sequence>MMTINIREGSVINNSSVLFVPTVDSKVHYKYVGKILARKPSNFTGVAVVVHVYTYGNKYLFTTAGFVNGFKFRSLKFQGINIGNTSILHSILAGALDNILNSQNGQYSELRKRLIDYFQLDRFLPPDSEYLSAYFDYYVYKNDKIVGLYRLVRHTAYTFRSEPEPTNDGLYESKFLLNFETGNDLTFKLFDTTGEQKTVGYEQFQAPDTALCVEASASSNQLSLSSYFKLEGFKLSLAKGSLLRLVFNEVAEPVAFCKVSLHYKDYDRGAIEYNIKGLRRSGTPLSSNPELVLPFIFCALSAQSDLIDVGGAFARAYSTIVKPHDRLVPLTKADLLDIDGGIAISQYDEYIERHKKHGIGLYGKVYFSDQCVIVGINLSNKVRKIYGYYFTSGSANRDIFLCDTYATRYLVKPFSGYFVNLERRNPGLQAVTVSSNDTMITLTDIVRSKSKSDMRFNIHMVNYNVFRTGDADFIVTKVTEPFEINQVYLAYVETSFINYVPTGYGYDSKLLDTICSLYVTCPHVLHTLPDNKSYNFATMLKDDKDDIASNNNFLVSYVISSNAFDVSGSYAPITASYLNYSPHNSLFRMYDVKYNNDSSKYGPPKHIPAVEIKHLVVDSSIIFEKLVKASCSK</sequence>
<gene>
    <name evidence="1" type="ORF">ENU12_07725</name>
</gene>